<name>A0A857MJ95_9BACT</name>
<proteinExistence type="predicted"/>
<protein>
    <submittedName>
        <fullName evidence="2">Alpha/beta fold hydrolase</fullName>
    </submittedName>
</protein>
<dbReference type="PANTHER" id="PTHR43798">
    <property type="entry name" value="MONOACYLGLYCEROL LIPASE"/>
    <property type="match status" value="1"/>
</dbReference>
<dbReference type="PRINTS" id="PR00111">
    <property type="entry name" value="ABHYDROLASE"/>
</dbReference>
<dbReference type="AlphaFoldDB" id="A0A857MJ95"/>
<dbReference type="InterPro" id="IPR050266">
    <property type="entry name" value="AB_hydrolase_sf"/>
</dbReference>
<evidence type="ECO:0000313" key="2">
    <source>
        <dbReference type="EMBL" id="QHN42636.1"/>
    </source>
</evidence>
<organism evidence="2 3">
    <name type="scientific">Candidatus Mycosynbacter amalyticus</name>
    <dbReference type="NCBI Taxonomy" id="2665156"/>
    <lineage>
        <taxon>Bacteria</taxon>
        <taxon>Candidatus Saccharimonadota</taxon>
        <taxon>Candidatus Saccharimonadota incertae sedis</taxon>
        <taxon>Candidatus Mycosynbacter</taxon>
    </lineage>
</organism>
<dbReference type="Pfam" id="PF00561">
    <property type="entry name" value="Abhydrolase_1"/>
    <property type="match status" value="1"/>
</dbReference>
<dbReference type="SUPFAM" id="SSF53474">
    <property type="entry name" value="alpha/beta-Hydrolases"/>
    <property type="match status" value="1"/>
</dbReference>
<dbReference type="InterPro" id="IPR029058">
    <property type="entry name" value="AB_hydrolase_fold"/>
</dbReference>
<keyword evidence="3" id="KW-1185">Reference proteome</keyword>
<dbReference type="GO" id="GO:0047372">
    <property type="term" value="F:monoacylglycerol lipase activity"/>
    <property type="evidence" value="ECO:0007669"/>
    <property type="project" value="TreeGrafter"/>
</dbReference>
<dbReference type="Gene3D" id="3.40.50.1820">
    <property type="entry name" value="alpha/beta hydrolase"/>
    <property type="match status" value="1"/>
</dbReference>
<dbReference type="GO" id="GO:0046464">
    <property type="term" value="P:acylglycerol catabolic process"/>
    <property type="evidence" value="ECO:0007669"/>
    <property type="project" value="TreeGrafter"/>
</dbReference>
<dbReference type="GO" id="GO:0016020">
    <property type="term" value="C:membrane"/>
    <property type="evidence" value="ECO:0007669"/>
    <property type="project" value="TreeGrafter"/>
</dbReference>
<dbReference type="EMBL" id="CP045921">
    <property type="protein sequence ID" value="QHN42636.1"/>
    <property type="molecule type" value="Genomic_DNA"/>
</dbReference>
<accession>A0A857MJ95</accession>
<dbReference type="PANTHER" id="PTHR43798:SF33">
    <property type="entry name" value="HYDROLASE, PUTATIVE (AFU_ORTHOLOGUE AFUA_2G14860)-RELATED"/>
    <property type="match status" value="1"/>
</dbReference>
<sequence>MYDHLVHRWLRIPYRLHVDVVQDPPHPRATLLMVHGIGNNGHAWDNVIHGLPHNIRIITVDLLGFGRSPHPSHIRYNTHEQARSILQTYFSLGIPDQLMIVGHSLGSLVAVEIARRYPLLVKSLVLVSPPFYRPEDPATRQLIRKPDAILRDLYTVVQKHPEDFVRVACIAMKYKLVNNVFSVTSDNVATYMATLQAAIVNQTAMNDIEHLTLPITLVRGQLDPLVVPANLTYLARTMPNVTLRQTLASHELVGAMIPSVVQAVVQQLPPGQ</sequence>
<evidence type="ECO:0000259" key="1">
    <source>
        <dbReference type="Pfam" id="PF00561"/>
    </source>
</evidence>
<keyword evidence="2" id="KW-0378">Hydrolase</keyword>
<evidence type="ECO:0000313" key="3">
    <source>
        <dbReference type="Proteomes" id="UP001059824"/>
    </source>
</evidence>
<dbReference type="Proteomes" id="UP001059824">
    <property type="component" value="Chromosome"/>
</dbReference>
<dbReference type="KEGG" id="mama:GII36_02075"/>
<feature type="domain" description="AB hydrolase-1" evidence="1">
    <location>
        <begin position="30"/>
        <end position="245"/>
    </location>
</feature>
<gene>
    <name evidence="2" type="ORF">GII36_02075</name>
</gene>
<dbReference type="RefSeq" id="WP_260764085.1">
    <property type="nucleotide sequence ID" value="NZ_CP045921.1"/>
</dbReference>
<dbReference type="InterPro" id="IPR000073">
    <property type="entry name" value="AB_hydrolase_1"/>
</dbReference>
<reference evidence="2" key="1">
    <citation type="journal article" date="2021" name="Nat. Microbiol.">
        <title>Cocultivation of an ultrasmall environmental parasitic bacterium with lytic ability against bacteria associated with wastewater foams.</title>
        <authorList>
            <person name="Batinovic S."/>
            <person name="Rose J.J.A."/>
            <person name="Ratcliffe J."/>
            <person name="Seviour R.J."/>
            <person name="Petrovski S."/>
        </authorList>
    </citation>
    <scope>NUCLEOTIDE SEQUENCE</scope>
    <source>
        <strain evidence="2">JR1</strain>
    </source>
</reference>